<dbReference type="AlphaFoldDB" id="A0AAD7ADJ4"/>
<dbReference type="EMBL" id="JARIHO010000009">
    <property type="protein sequence ID" value="KAJ7355241.1"/>
    <property type="molecule type" value="Genomic_DNA"/>
</dbReference>
<dbReference type="Pfam" id="PF18885">
    <property type="entry name" value="DUF5648"/>
    <property type="match status" value="1"/>
</dbReference>
<reference evidence="3" key="1">
    <citation type="submission" date="2023-03" db="EMBL/GenBank/DDBJ databases">
        <title>Massive genome expansion in bonnet fungi (Mycena s.s.) driven by repeated elements and novel gene families across ecological guilds.</title>
        <authorList>
            <consortium name="Lawrence Berkeley National Laboratory"/>
            <person name="Harder C.B."/>
            <person name="Miyauchi S."/>
            <person name="Viragh M."/>
            <person name="Kuo A."/>
            <person name="Thoen E."/>
            <person name="Andreopoulos B."/>
            <person name="Lu D."/>
            <person name="Skrede I."/>
            <person name="Drula E."/>
            <person name="Henrissat B."/>
            <person name="Morin E."/>
            <person name="Kohler A."/>
            <person name="Barry K."/>
            <person name="LaButti K."/>
            <person name="Morin E."/>
            <person name="Salamov A."/>
            <person name="Lipzen A."/>
            <person name="Mereny Z."/>
            <person name="Hegedus B."/>
            <person name="Baldrian P."/>
            <person name="Stursova M."/>
            <person name="Weitz H."/>
            <person name="Taylor A."/>
            <person name="Grigoriev I.V."/>
            <person name="Nagy L.G."/>
            <person name="Martin F."/>
            <person name="Kauserud H."/>
        </authorList>
    </citation>
    <scope>NUCLEOTIDE SEQUENCE</scope>
    <source>
        <strain evidence="3">CBHHK002</strain>
    </source>
</reference>
<protein>
    <recommendedName>
        <fullName evidence="2">DUF5648 domain-containing protein</fullName>
    </recommendedName>
</protein>
<proteinExistence type="predicted"/>
<evidence type="ECO:0000313" key="3">
    <source>
        <dbReference type="EMBL" id="KAJ7355241.1"/>
    </source>
</evidence>
<feature type="non-terminal residue" evidence="3">
    <location>
        <position position="231"/>
    </location>
</feature>
<comment type="caution">
    <text evidence="3">The sequence shown here is derived from an EMBL/GenBank/DDBJ whole genome shotgun (WGS) entry which is preliminary data.</text>
</comment>
<accession>A0AAD7ADJ4</accession>
<feature type="compositionally biased region" description="Polar residues" evidence="1">
    <location>
        <begin position="203"/>
        <end position="214"/>
    </location>
</feature>
<feature type="region of interest" description="Disordered" evidence="1">
    <location>
        <begin position="165"/>
        <end position="214"/>
    </location>
</feature>
<name>A0AAD7ADJ4_9AGAR</name>
<gene>
    <name evidence="3" type="ORF">DFH08DRAFT_690260</name>
</gene>
<feature type="compositionally biased region" description="Low complexity" evidence="1">
    <location>
        <begin position="178"/>
        <end position="187"/>
    </location>
</feature>
<evidence type="ECO:0000313" key="4">
    <source>
        <dbReference type="Proteomes" id="UP001218218"/>
    </source>
</evidence>
<dbReference type="InterPro" id="IPR043708">
    <property type="entry name" value="DUF5648"/>
</dbReference>
<sequence>TSSRPSPTHVQAPPCADSFQAVAVYRDFNDGPGNHFYTVSTPLLSADAANASDYFLEGLHFAVFPTPISSTTPLIRLWNGDAPDHFYTTDATETNEVAAGGYVLEHLTPMFVYPTQLCGSILFYRLCNPANRDHVYTTSATERDGETGYTFGLIVGYILPLASGPSSASGNVAAGTGDSTPRSASDPASPPRVYLEPRRGLASRTNTKAASPQSPHGAWLLFLLAFSVAAL</sequence>
<feature type="domain" description="DUF5648" evidence="2">
    <location>
        <begin position="24"/>
        <end position="157"/>
    </location>
</feature>
<organism evidence="3 4">
    <name type="scientific">Mycena albidolilacea</name>
    <dbReference type="NCBI Taxonomy" id="1033008"/>
    <lineage>
        <taxon>Eukaryota</taxon>
        <taxon>Fungi</taxon>
        <taxon>Dikarya</taxon>
        <taxon>Basidiomycota</taxon>
        <taxon>Agaricomycotina</taxon>
        <taxon>Agaricomycetes</taxon>
        <taxon>Agaricomycetidae</taxon>
        <taxon>Agaricales</taxon>
        <taxon>Marasmiineae</taxon>
        <taxon>Mycenaceae</taxon>
        <taxon>Mycena</taxon>
    </lineage>
</organism>
<evidence type="ECO:0000259" key="2">
    <source>
        <dbReference type="Pfam" id="PF18885"/>
    </source>
</evidence>
<evidence type="ECO:0000256" key="1">
    <source>
        <dbReference type="SAM" id="MobiDB-lite"/>
    </source>
</evidence>
<dbReference type="Proteomes" id="UP001218218">
    <property type="component" value="Unassembled WGS sequence"/>
</dbReference>
<keyword evidence="4" id="KW-1185">Reference proteome</keyword>